<dbReference type="PANTHER" id="PTHR46847:SF2">
    <property type="entry name" value="ABC TRANSPORTER SUGAR-BINDING PROTEIN"/>
    <property type="match status" value="1"/>
</dbReference>
<dbReference type="CDD" id="cd06321">
    <property type="entry name" value="PBP1_ABC_sugar_binding-like"/>
    <property type="match status" value="1"/>
</dbReference>
<dbReference type="InterPro" id="IPR025997">
    <property type="entry name" value="SBP_2_dom"/>
</dbReference>
<organism evidence="6 7">
    <name type="scientific">Paraburkholderia metrosideri</name>
    <dbReference type="NCBI Taxonomy" id="580937"/>
    <lineage>
        <taxon>Bacteria</taxon>
        <taxon>Pseudomonadati</taxon>
        <taxon>Pseudomonadota</taxon>
        <taxon>Betaproteobacteria</taxon>
        <taxon>Burkholderiales</taxon>
        <taxon>Burkholderiaceae</taxon>
        <taxon>Paraburkholderia</taxon>
    </lineage>
</organism>
<dbReference type="Gene3D" id="3.40.50.2300">
    <property type="match status" value="2"/>
</dbReference>
<dbReference type="SUPFAM" id="SSF53822">
    <property type="entry name" value="Periplasmic binding protein-like I"/>
    <property type="match status" value="1"/>
</dbReference>
<dbReference type="PANTHER" id="PTHR46847">
    <property type="entry name" value="D-ALLOSE-BINDING PERIPLASMIC PROTEIN-RELATED"/>
    <property type="match status" value="1"/>
</dbReference>
<evidence type="ECO:0000256" key="2">
    <source>
        <dbReference type="ARBA" id="ARBA00007639"/>
    </source>
</evidence>
<dbReference type="EMBL" id="JAQQCF010000062">
    <property type="protein sequence ID" value="MFM0642243.1"/>
    <property type="molecule type" value="Genomic_DNA"/>
</dbReference>
<evidence type="ECO:0000259" key="5">
    <source>
        <dbReference type="Pfam" id="PF13407"/>
    </source>
</evidence>
<protein>
    <submittedName>
        <fullName evidence="6">ABC transporter substrate-binding protein</fullName>
    </submittedName>
</protein>
<comment type="subcellular location">
    <subcellularLocation>
        <location evidence="1">Cell envelope</location>
    </subcellularLocation>
</comment>
<evidence type="ECO:0000313" key="6">
    <source>
        <dbReference type="EMBL" id="MFM0642243.1"/>
    </source>
</evidence>
<keyword evidence="3 4" id="KW-0732">Signal</keyword>
<comment type="similarity">
    <text evidence="2">Belongs to the bacterial solute-binding protein 2 family.</text>
</comment>
<feature type="chain" id="PRO_5046481726" evidence="4">
    <location>
        <begin position="22"/>
        <end position="309"/>
    </location>
</feature>
<proteinExistence type="inferred from homology"/>
<keyword evidence="7" id="KW-1185">Reference proteome</keyword>
<sequence>MLKKFLFGLTAMSLLVGAASAKELTSVGVTVSTLGDPFQTAVVKGVTDRAKQINPNVKVTAVASDYDLNKQFSQIDNFIAAKVDLIMLVAADPQAILPAVKRAEAAGIPVVAVDVSAEGAKATVQTNNIKAGEMACQYLSDKLGGKGKVIILNGPSVSSIKDRVKGCKEVLSKGNFEILSDNQNGKATRDGGLAVAQSLMTRFPKIDGMFTVCDQEAIGADLAAKQMNRKDFAIVSIDGSPEVEVSLKQSGSLIQGSVAQSPYGMAMKALDIGNDILKTDKAPSTPVVLLDPKLVTRDNVGSYKGWAMN</sequence>
<evidence type="ECO:0000256" key="4">
    <source>
        <dbReference type="SAM" id="SignalP"/>
    </source>
</evidence>
<evidence type="ECO:0000256" key="3">
    <source>
        <dbReference type="ARBA" id="ARBA00022729"/>
    </source>
</evidence>
<comment type="caution">
    <text evidence="6">The sequence shown here is derived from an EMBL/GenBank/DDBJ whole genome shotgun (WGS) entry which is preliminary data.</text>
</comment>
<dbReference type="Pfam" id="PF13407">
    <property type="entry name" value="Peripla_BP_4"/>
    <property type="match status" value="1"/>
</dbReference>
<feature type="signal peptide" evidence="4">
    <location>
        <begin position="1"/>
        <end position="21"/>
    </location>
</feature>
<name>A0ABW9E622_9BURK</name>
<evidence type="ECO:0000256" key="1">
    <source>
        <dbReference type="ARBA" id="ARBA00004196"/>
    </source>
</evidence>
<gene>
    <name evidence="6" type="ORF">PQQ63_36770</name>
</gene>
<reference evidence="6 7" key="1">
    <citation type="journal article" date="2024" name="Chem. Sci.">
        <title>Discovery of megapolipeptins by genome mining of a Burkholderiales bacteria collection.</title>
        <authorList>
            <person name="Paulo B.S."/>
            <person name="Recchia M.J.J."/>
            <person name="Lee S."/>
            <person name="Fergusson C.H."/>
            <person name="Romanowski S.B."/>
            <person name="Hernandez A."/>
            <person name="Krull N."/>
            <person name="Liu D.Y."/>
            <person name="Cavanagh H."/>
            <person name="Bos A."/>
            <person name="Gray C.A."/>
            <person name="Murphy B.T."/>
            <person name="Linington R.G."/>
            <person name="Eustaquio A.S."/>
        </authorList>
    </citation>
    <scope>NUCLEOTIDE SEQUENCE [LARGE SCALE GENOMIC DNA]</scope>
    <source>
        <strain evidence="6 7">RL17-338-BIC-A</strain>
    </source>
</reference>
<dbReference type="InterPro" id="IPR028082">
    <property type="entry name" value="Peripla_BP_I"/>
</dbReference>
<feature type="domain" description="Periplasmic binding protein" evidence="5">
    <location>
        <begin position="27"/>
        <end position="278"/>
    </location>
</feature>
<accession>A0ABW9E622</accession>
<dbReference type="RefSeq" id="WP_408242032.1">
    <property type="nucleotide sequence ID" value="NZ_JAQQCF010000062.1"/>
</dbReference>
<dbReference type="Proteomes" id="UP001629432">
    <property type="component" value="Unassembled WGS sequence"/>
</dbReference>
<evidence type="ECO:0000313" key="7">
    <source>
        <dbReference type="Proteomes" id="UP001629432"/>
    </source>
</evidence>